<feature type="domain" description="Tf2-1-like SH3-like" evidence="1">
    <location>
        <begin position="54"/>
        <end position="105"/>
    </location>
</feature>
<keyword evidence="4" id="KW-1185">Reference proteome</keyword>
<reference evidence="2 4" key="2">
    <citation type="journal article" date="2014" name="BMC Genomics">
        <title>An improved genome release (version Mt4.0) for the model legume Medicago truncatula.</title>
        <authorList>
            <person name="Tang H."/>
            <person name="Krishnakumar V."/>
            <person name="Bidwell S."/>
            <person name="Rosen B."/>
            <person name="Chan A."/>
            <person name="Zhou S."/>
            <person name="Gentzbittel L."/>
            <person name="Childs K.L."/>
            <person name="Yandell M."/>
            <person name="Gundlach H."/>
            <person name="Mayer K.F."/>
            <person name="Schwartz D.C."/>
            <person name="Town C.D."/>
        </authorList>
    </citation>
    <scope>GENOME REANNOTATION</scope>
    <source>
        <strain evidence="2">A17</strain>
        <strain evidence="3 4">cv. Jemalong A17</strain>
    </source>
</reference>
<protein>
    <recommendedName>
        <fullName evidence="1">Tf2-1-like SH3-like domain-containing protein</fullName>
    </recommendedName>
</protein>
<dbReference type="EnsemblPlants" id="KEH15428">
    <property type="protein sequence ID" value="KEH15428"/>
    <property type="gene ID" value="MTR_1068s0010"/>
</dbReference>
<evidence type="ECO:0000313" key="4">
    <source>
        <dbReference type="Proteomes" id="UP000002051"/>
    </source>
</evidence>
<accession>A0A072TEJ5</accession>
<proteinExistence type="predicted"/>
<gene>
    <name evidence="2" type="ORF">MTR_1068s0010</name>
</gene>
<dbReference type="HOGENOM" id="CLU_1754421_0_0_1"/>
<evidence type="ECO:0000259" key="1">
    <source>
        <dbReference type="Pfam" id="PF24626"/>
    </source>
</evidence>
<name>A0A072TEJ5_MEDTR</name>
<dbReference type="InterPro" id="IPR056924">
    <property type="entry name" value="SH3_Tf2-1"/>
</dbReference>
<dbReference type="EMBL" id="KL403792">
    <property type="protein sequence ID" value="KEH15428.1"/>
    <property type="molecule type" value="Genomic_DNA"/>
</dbReference>
<evidence type="ECO:0000313" key="2">
    <source>
        <dbReference type="EMBL" id="KEH15428.1"/>
    </source>
</evidence>
<organism evidence="2 4">
    <name type="scientific">Medicago truncatula</name>
    <name type="common">Barrel medic</name>
    <name type="synonym">Medicago tribuloides</name>
    <dbReference type="NCBI Taxonomy" id="3880"/>
    <lineage>
        <taxon>Eukaryota</taxon>
        <taxon>Viridiplantae</taxon>
        <taxon>Streptophyta</taxon>
        <taxon>Embryophyta</taxon>
        <taxon>Tracheophyta</taxon>
        <taxon>Spermatophyta</taxon>
        <taxon>Magnoliopsida</taxon>
        <taxon>eudicotyledons</taxon>
        <taxon>Gunneridae</taxon>
        <taxon>Pentapetalae</taxon>
        <taxon>rosids</taxon>
        <taxon>fabids</taxon>
        <taxon>Fabales</taxon>
        <taxon>Fabaceae</taxon>
        <taxon>Papilionoideae</taxon>
        <taxon>50 kb inversion clade</taxon>
        <taxon>NPAAA clade</taxon>
        <taxon>Hologalegina</taxon>
        <taxon>IRL clade</taxon>
        <taxon>Trifolieae</taxon>
        <taxon>Medicago</taxon>
    </lineage>
</organism>
<dbReference type="PANTHER" id="PTHR46148:SF60">
    <property type="entry name" value="CHROMO DOMAIN-CONTAINING PROTEIN"/>
    <property type="match status" value="1"/>
</dbReference>
<sequence length="149" mass="17193">MGQIWGMTVEIYIEQVVRLHGVPSSNVSDRDLRVGRRFIMIRGGRILSFKLDIGRTLKSKKLTPRFVDHCEIIERIGAVSYRIALPPTLSNLHNVFHVSQLHKYVYDLSHVVQVNDLEVSDNLIVETVSLMLEDQEVKQFRRKKVALVK</sequence>
<reference evidence="2 4" key="1">
    <citation type="journal article" date="2011" name="Nature">
        <title>The Medicago genome provides insight into the evolution of rhizobial symbioses.</title>
        <authorList>
            <person name="Young N.D."/>
            <person name="Debelle F."/>
            <person name="Oldroyd G.E."/>
            <person name="Geurts R."/>
            <person name="Cannon S.B."/>
            <person name="Udvardi M.K."/>
            <person name="Benedito V.A."/>
            <person name="Mayer K.F."/>
            <person name="Gouzy J."/>
            <person name="Schoof H."/>
            <person name="Van de Peer Y."/>
            <person name="Proost S."/>
            <person name="Cook D.R."/>
            <person name="Meyers B.C."/>
            <person name="Spannagl M."/>
            <person name="Cheung F."/>
            <person name="De Mita S."/>
            <person name="Krishnakumar V."/>
            <person name="Gundlach H."/>
            <person name="Zhou S."/>
            <person name="Mudge J."/>
            <person name="Bharti A.K."/>
            <person name="Murray J.D."/>
            <person name="Naoumkina M.A."/>
            <person name="Rosen B."/>
            <person name="Silverstein K.A."/>
            <person name="Tang H."/>
            <person name="Rombauts S."/>
            <person name="Zhao P.X."/>
            <person name="Zhou P."/>
            <person name="Barbe V."/>
            <person name="Bardou P."/>
            <person name="Bechner M."/>
            <person name="Bellec A."/>
            <person name="Berger A."/>
            <person name="Berges H."/>
            <person name="Bidwell S."/>
            <person name="Bisseling T."/>
            <person name="Choisne N."/>
            <person name="Couloux A."/>
            <person name="Denny R."/>
            <person name="Deshpande S."/>
            <person name="Dai X."/>
            <person name="Doyle J.J."/>
            <person name="Dudez A.M."/>
            <person name="Farmer A.D."/>
            <person name="Fouteau S."/>
            <person name="Franken C."/>
            <person name="Gibelin C."/>
            <person name="Gish J."/>
            <person name="Goldstein S."/>
            <person name="Gonzalez A.J."/>
            <person name="Green P.J."/>
            <person name="Hallab A."/>
            <person name="Hartog M."/>
            <person name="Hua A."/>
            <person name="Humphray S.J."/>
            <person name="Jeong D.H."/>
            <person name="Jing Y."/>
            <person name="Jocker A."/>
            <person name="Kenton S.M."/>
            <person name="Kim D.J."/>
            <person name="Klee K."/>
            <person name="Lai H."/>
            <person name="Lang C."/>
            <person name="Lin S."/>
            <person name="Macmil S.L."/>
            <person name="Magdelenat G."/>
            <person name="Matthews L."/>
            <person name="McCorrison J."/>
            <person name="Monaghan E.L."/>
            <person name="Mun J.H."/>
            <person name="Najar F.Z."/>
            <person name="Nicholson C."/>
            <person name="Noirot C."/>
            <person name="O'Bleness M."/>
            <person name="Paule C.R."/>
            <person name="Poulain J."/>
            <person name="Prion F."/>
            <person name="Qin B."/>
            <person name="Qu C."/>
            <person name="Retzel E.F."/>
            <person name="Riddle C."/>
            <person name="Sallet E."/>
            <person name="Samain S."/>
            <person name="Samson N."/>
            <person name="Sanders I."/>
            <person name="Saurat O."/>
            <person name="Scarpelli C."/>
            <person name="Schiex T."/>
            <person name="Segurens B."/>
            <person name="Severin A.J."/>
            <person name="Sherrier D.J."/>
            <person name="Shi R."/>
            <person name="Sims S."/>
            <person name="Singer S.R."/>
            <person name="Sinharoy S."/>
            <person name="Sterck L."/>
            <person name="Viollet A."/>
            <person name="Wang B.B."/>
            <person name="Wang K."/>
            <person name="Wang M."/>
            <person name="Wang X."/>
            <person name="Warfsmann J."/>
            <person name="Weissenbach J."/>
            <person name="White D.D."/>
            <person name="White J.D."/>
            <person name="Wiley G.B."/>
            <person name="Wincker P."/>
            <person name="Xing Y."/>
            <person name="Yang L."/>
            <person name="Yao Z."/>
            <person name="Ying F."/>
            <person name="Zhai J."/>
            <person name="Zhou L."/>
            <person name="Zuber A."/>
            <person name="Denarie J."/>
            <person name="Dixon R.A."/>
            <person name="May G.D."/>
            <person name="Schwartz D.C."/>
            <person name="Rogers J."/>
            <person name="Quetier F."/>
            <person name="Town C.D."/>
            <person name="Roe B.A."/>
        </authorList>
    </citation>
    <scope>NUCLEOTIDE SEQUENCE [LARGE SCALE GENOMIC DNA]</scope>
    <source>
        <strain evidence="2">A17</strain>
        <strain evidence="3 4">cv. Jemalong A17</strain>
    </source>
</reference>
<reference evidence="3" key="3">
    <citation type="submission" date="2015-06" db="UniProtKB">
        <authorList>
            <consortium name="EnsemblPlants"/>
        </authorList>
    </citation>
    <scope>IDENTIFICATION</scope>
    <source>
        <strain evidence="3">cv. Jemalong A17</strain>
    </source>
</reference>
<dbReference type="Pfam" id="PF24626">
    <property type="entry name" value="SH3_Tf2-1"/>
    <property type="match status" value="1"/>
</dbReference>
<dbReference type="PANTHER" id="PTHR46148">
    <property type="entry name" value="CHROMO DOMAIN-CONTAINING PROTEIN"/>
    <property type="match status" value="1"/>
</dbReference>
<evidence type="ECO:0000313" key="3">
    <source>
        <dbReference type="EnsemblPlants" id="KEH15428"/>
    </source>
</evidence>
<feature type="non-terminal residue" evidence="2">
    <location>
        <position position="149"/>
    </location>
</feature>
<dbReference type="Proteomes" id="UP000002051">
    <property type="component" value="Unassembled WGS sequence"/>
</dbReference>
<dbReference type="AlphaFoldDB" id="A0A072TEJ5"/>